<comment type="caution">
    <text evidence="2">The sequence shown here is derived from an EMBL/GenBank/DDBJ whole genome shotgun (WGS) entry which is preliminary data.</text>
</comment>
<dbReference type="EMBL" id="JAIZAY010000010">
    <property type="protein sequence ID" value="KAJ8034142.1"/>
    <property type="molecule type" value="Genomic_DNA"/>
</dbReference>
<protein>
    <submittedName>
        <fullName evidence="2">Uncharacterized protein</fullName>
    </submittedName>
</protein>
<organism evidence="2 3">
    <name type="scientific">Holothuria leucospilota</name>
    <name type="common">Black long sea cucumber</name>
    <name type="synonym">Mertensiothuria leucospilota</name>
    <dbReference type="NCBI Taxonomy" id="206669"/>
    <lineage>
        <taxon>Eukaryota</taxon>
        <taxon>Metazoa</taxon>
        <taxon>Echinodermata</taxon>
        <taxon>Eleutherozoa</taxon>
        <taxon>Echinozoa</taxon>
        <taxon>Holothuroidea</taxon>
        <taxon>Aspidochirotacea</taxon>
        <taxon>Aspidochirotida</taxon>
        <taxon>Holothuriidae</taxon>
        <taxon>Holothuria</taxon>
    </lineage>
</organism>
<dbReference type="OrthoDB" id="7477592at2759"/>
<gene>
    <name evidence="2" type="ORF">HOLleu_20861</name>
</gene>
<evidence type="ECO:0000313" key="2">
    <source>
        <dbReference type="EMBL" id="KAJ8034142.1"/>
    </source>
</evidence>
<feature type="region of interest" description="Disordered" evidence="1">
    <location>
        <begin position="247"/>
        <end position="266"/>
    </location>
</feature>
<dbReference type="AlphaFoldDB" id="A0A9Q1BWI3"/>
<evidence type="ECO:0000313" key="3">
    <source>
        <dbReference type="Proteomes" id="UP001152320"/>
    </source>
</evidence>
<keyword evidence="3" id="KW-1185">Reference proteome</keyword>
<evidence type="ECO:0000256" key="1">
    <source>
        <dbReference type="SAM" id="MobiDB-lite"/>
    </source>
</evidence>
<reference evidence="2" key="1">
    <citation type="submission" date="2021-10" db="EMBL/GenBank/DDBJ databases">
        <title>Tropical sea cucumber genome reveals ecological adaptation and Cuvierian tubules defense mechanism.</title>
        <authorList>
            <person name="Chen T."/>
        </authorList>
    </citation>
    <scope>NUCLEOTIDE SEQUENCE</scope>
    <source>
        <strain evidence="2">Nanhai2018</strain>
        <tissue evidence="2">Muscle</tissue>
    </source>
</reference>
<dbReference type="Proteomes" id="UP001152320">
    <property type="component" value="Chromosome 10"/>
</dbReference>
<proteinExistence type="predicted"/>
<name>A0A9Q1BWI3_HOLLE</name>
<accession>A0A9Q1BWI3</accession>
<sequence length="378" mass="42620">MSEQPDVIINELLCYISNEIKVLSLETIVTICDNFYSDAAVEHAKQLLFSLPLFKDKKATLKFITRKGGNKKHKNLEDIITKIKEVTVSELPLFVAKDLRQLPQPHMSPILAKLNDIQTNFSAITSTVHDHVKDTFWESFSKIDKRLSLLESNTSFQSNVNPQPTTLAERISSNPTRASETELCTSSDKYCAQAICTTGSPESNVITMATDVNTGTDTSITTDATWSSIVRQGGKRRVVPYNTDSHVKAEQQNQKQKKKPMVGKASATGFTSVKRKRIANVFAARFCPEVDTDELKDYLEEKLSLTVSVERLQSKFSNYYSSFYIKAECDDPTVFMDPEIWPEGIYFRWYRPNRVVQKPDGEVLSSGEADNKSSSFLH</sequence>